<evidence type="ECO:0000313" key="3">
    <source>
        <dbReference type="Proteomes" id="UP001241747"/>
    </source>
</evidence>
<dbReference type="NCBIfam" id="TIGR01641">
    <property type="entry name" value="phageSPP1_gp7"/>
    <property type="match status" value="1"/>
</dbReference>
<gene>
    <name evidence="2" type="ORF">QOZ94_004223</name>
</gene>
<feature type="domain" description="Phage head morphogenesis" evidence="1">
    <location>
        <begin position="148"/>
        <end position="257"/>
    </location>
</feature>
<protein>
    <submittedName>
        <fullName evidence="2">SPP1 gp7 family putative phage head morphogenesis protein</fullName>
    </submittedName>
</protein>
<keyword evidence="3" id="KW-1185">Reference proteome</keyword>
<dbReference type="EMBL" id="JAUSVY010000018">
    <property type="protein sequence ID" value="MDQ0507399.1"/>
    <property type="molecule type" value="Genomic_DNA"/>
</dbReference>
<evidence type="ECO:0000313" key="2">
    <source>
        <dbReference type="EMBL" id="MDQ0507399.1"/>
    </source>
</evidence>
<dbReference type="RefSeq" id="WP_237345785.1">
    <property type="nucleotide sequence ID" value="NZ_JABWGX010000013.1"/>
</dbReference>
<reference evidence="2 3" key="1">
    <citation type="submission" date="2023-07" db="EMBL/GenBank/DDBJ databases">
        <title>Genomic Encyclopedia of Type Strains, Phase IV (KMG-IV): sequencing the most valuable type-strain genomes for metagenomic binning, comparative biology and taxonomic classification.</title>
        <authorList>
            <person name="Goeker M."/>
        </authorList>
    </citation>
    <scope>NUCLEOTIDE SEQUENCE [LARGE SCALE GENOMIC DNA]</scope>
    <source>
        <strain evidence="2 3">DSM 3770</strain>
    </source>
</reference>
<evidence type="ECO:0000259" key="1">
    <source>
        <dbReference type="Pfam" id="PF04233"/>
    </source>
</evidence>
<proteinExistence type="predicted"/>
<dbReference type="InterPro" id="IPR006528">
    <property type="entry name" value="Phage_head_morphogenesis_dom"/>
</dbReference>
<dbReference type="Pfam" id="PF04233">
    <property type="entry name" value="Phage_Mu_F"/>
    <property type="match status" value="1"/>
</dbReference>
<organism evidence="2 3">
    <name type="scientific">Xanthobacter agilis</name>
    <dbReference type="NCBI Taxonomy" id="47492"/>
    <lineage>
        <taxon>Bacteria</taxon>
        <taxon>Pseudomonadati</taxon>
        <taxon>Pseudomonadota</taxon>
        <taxon>Alphaproteobacteria</taxon>
        <taxon>Hyphomicrobiales</taxon>
        <taxon>Xanthobacteraceae</taxon>
        <taxon>Xanthobacter</taxon>
    </lineage>
</organism>
<sequence length="275" mass="30999">MLPALELAFDKAKPKTPEQKAFKRSRVTENRYVKTLRSVALHVQSIVDAFNPTPVDPEEPVDPALTAQIETALNRYAQQLDDWAFAVADRMVKEVAARDESSWFEVSRKMGRALRKEIAEAPTGRVMRERLEAQTALITSIPREAAERVRKLTLEGIVQGTRPAQVAEEIMRSGEVAESRAMLIARTEVSRTATELTRARAEHIGSPGYFWRTSGDTDVREDHKILEGQFIPWNSPPIADRRTGARAHAGCIYRCRCWPEVVIPGVHDLSKFRVD</sequence>
<dbReference type="Proteomes" id="UP001241747">
    <property type="component" value="Unassembled WGS sequence"/>
</dbReference>
<comment type="caution">
    <text evidence="2">The sequence shown here is derived from an EMBL/GenBank/DDBJ whole genome shotgun (WGS) entry which is preliminary data.</text>
</comment>
<accession>A0ABU0LJT3</accession>
<name>A0ABU0LJT3_XANAG</name>